<evidence type="ECO:0000313" key="2">
    <source>
        <dbReference type="EMBL" id="MBB4174867.1"/>
    </source>
</evidence>
<evidence type="ECO:0000313" key="3">
    <source>
        <dbReference type="Proteomes" id="UP000565745"/>
    </source>
</evidence>
<dbReference type="InterPro" id="IPR010342">
    <property type="entry name" value="DUF938"/>
</dbReference>
<dbReference type="Gene3D" id="3.40.50.150">
    <property type="entry name" value="Vaccinia Virus protein VP39"/>
    <property type="match status" value="1"/>
</dbReference>
<evidence type="ECO:0000256" key="1">
    <source>
        <dbReference type="SAM" id="MobiDB-lite"/>
    </source>
</evidence>
<dbReference type="Pfam" id="PF06080">
    <property type="entry name" value="DUF938"/>
    <property type="match status" value="1"/>
</dbReference>
<keyword evidence="3" id="KW-1185">Reference proteome</keyword>
<keyword evidence="2" id="KW-0489">Methyltransferase</keyword>
<gene>
    <name evidence="2" type="ORF">GGR93_002655</name>
</gene>
<feature type="region of interest" description="Disordered" evidence="1">
    <location>
        <begin position="1"/>
        <end position="22"/>
    </location>
</feature>
<dbReference type="OrthoDB" id="5525831at2"/>
<name>A0A7W6M9Z2_9RHOB</name>
<accession>A0A7W6M9Z2</accession>
<dbReference type="AlphaFoldDB" id="A0A7W6M9Z2"/>
<dbReference type="Proteomes" id="UP000565745">
    <property type="component" value="Unassembled WGS sequence"/>
</dbReference>
<proteinExistence type="predicted"/>
<keyword evidence="2" id="KW-0808">Transferase</keyword>
<sequence>MNDTRPPRASVVLPGDGEKLHAPSAARNQDSIVAFLRDHAPTKGTALEIASGTGQHVCAYAAALPDMHWQPTDIDPARLKSINAYVNDAALGNVAPAQHLDATVPCWADRFGNQDLIVLVNLLHLISTSQATHLIHEAGKALDPQGMLMLYGPFKRDGLLTSTGDAEFDASLRASDPDIGYKDTADIRRIIDAAGFALVDCFEMPANNLVFLARKDHT</sequence>
<dbReference type="PANTHER" id="PTHR20974">
    <property type="entry name" value="UPF0585 PROTEIN CG18661"/>
    <property type="match status" value="1"/>
</dbReference>
<organism evidence="2 3">
    <name type="scientific">Sulfitobacter noctilucicola</name>
    <dbReference type="NCBI Taxonomy" id="1342301"/>
    <lineage>
        <taxon>Bacteria</taxon>
        <taxon>Pseudomonadati</taxon>
        <taxon>Pseudomonadota</taxon>
        <taxon>Alphaproteobacteria</taxon>
        <taxon>Rhodobacterales</taxon>
        <taxon>Roseobacteraceae</taxon>
        <taxon>Sulfitobacter</taxon>
    </lineage>
</organism>
<dbReference type="GO" id="GO:0008168">
    <property type="term" value="F:methyltransferase activity"/>
    <property type="evidence" value="ECO:0007669"/>
    <property type="project" value="UniProtKB-KW"/>
</dbReference>
<reference evidence="2 3" key="1">
    <citation type="submission" date="2020-08" db="EMBL/GenBank/DDBJ databases">
        <title>Genomic Encyclopedia of Type Strains, Phase IV (KMG-IV): sequencing the most valuable type-strain genomes for metagenomic binning, comparative biology and taxonomic classification.</title>
        <authorList>
            <person name="Goeker M."/>
        </authorList>
    </citation>
    <scope>NUCLEOTIDE SEQUENCE [LARGE SCALE GENOMIC DNA]</scope>
    <source>
        <strain evidence="2 3">DSM 101015</strain>
    </source>
</reference>
<dbReference type="EMBL" id="JACIFU010000003">
    <property type="protein sequence ID" value="MBB4174867.1"/>
    <property type="molecule type" value="Genomic_DNA"/>
</dbReference>
<protein>
    <submittedName>
        <fullName evidence="2">Cyclopropane fatty-acyl-phospholipid synthase-like methyltransferase</fullName>
    </submittedName>
</protein>
<dbReference type="InterPro" id="IPR029063">
    <property type="entry name" value="SAM-dependent_MTases_sf"/>
</dbReference>
<dbReference type="GO" id="GO:0032259">
    <property type="term" value="P:methylation"/>
    <property type="evidence" value="ECO:0007669"/>
    <property type="project" value="UniProtKB-KW"/>
</dbReference>
<dbReference type="PANTHER" id="PTHR20974:SF0">
    <property type="entry name" value="UPF0585 PROTEIN CG18661"/>
    <property type="match status" value="1"/>
</dbReference>
<dbReference type="SUPFAM" id="SSF53335">
    <property type="entry name" value="S-adenosyl-L-methionine-dependent methyltransferases"/>
    <property type="match status" value="1"/>
</dbReference>
<dbReference type="RefSeq" id="WP_025056025.1">
    <property type="nucleotide sequence ID" value="NZ_JACIFU010000003.1"/>
</dbReference>
<comment type="caution">
    <text evidence="2">The sequence shown here is derived from an EMBL/GenBank/DDBJ whole genome shotgun (WGS) entry which is preliminary data.</text>
</comment>